<reference evidence="1 2" key="1">
    <citation type="submission" date="2017-08" db="EMBL/GenBank/DDBJ databases">
        <title>Reclassification of Bisgaard taxon 37 and 44.</title>
        <authorList>
            <person name="Christensen H."/>
        </authorList>
    </citation>
    <scope>NUCLEOTIDE SEQUENCE [LARGE SCALE GENOMIC DNA]</scope>
    <source>
        <strain evidence="1 2">B96_4</strain>
    </source>
</reference>
<name>A0A3A1Y6C6_9GAMM</name>
<dbReference type="RefSeq" id="WP_119496745.1">
    <property type="nucleotide sequence ID" value="NZ_NRJH01000022.1"/>
</dbReference>
<accession>A0A3A1Y6C6</accession>
<dbReference type="Proteomes" id="UP000266258">
    <property type="component" value="Unassembled WGS sequence"/>
</dbReference>
<proteinExistence type="predicted"/>
<comment type="caution">
    <text evidence="1">The sequence shown here is derived from an EMBL/GenBank/DDBJ whole genome shotgun (WGS) entry which is preliminary data.</text>
</comment>
<sequence length="171" mass="20351">MKVPAYLLNKFYLDNASDVRQAGHMMLSFIFSFEDNCEVIFLNKGFLNLIDITNISKLQKLQENHKEVYDYIWGNYLPADFRKKEFTTHLIERCKTLYTQWLLITYEYENENPIKFVVSEDFVDASILNKILDLVEEGELDLFQNIEFARENLSSSQLQEKLDSYKWVYKA</sequence>
<dbReference type="EMBL" id="NRJH01000022">
    <property type="protein sequence ID" value="RIY33061.1"/>
    <property type="molecule type" value="Genomic_DNA"/>
</dbReference>
<keyword evidence="2" id="KW-1185">Reference proteome</keyword>
<evidence type="ECO:0000313" key="2">
    <source>
        <dbReference type="Proteomes" id="UP000266258"/>
    </source>
</evidence>
<organism evidence="1 2">
    <name type="scientific">Psittacicella melopsittaci</name>
    <dbReference type="NCBI Taxonomy" id="2028576"/>
    <lineage>
        <taxon>Bacteria</taxon>
        <taxon>Pseudomonadati</taxon>
        <taxon>Pseudomonadota</taxon>
        <taxon>Gammaproteobacteria</taxon>
        <taxon>Pasteurellales</taxon>
        <taxon>Psittacicellaceae</taxon>
        <taxon>Psittacicella</taxon>
    </lineage>
</organism>
<evidence type="ECO:0000313" key="1">
    <source>
        <dbReference type="EMBL" id="RIY33061.1"/>
    </source>
</evidence>
<protein>
    <submittedName>
        <fullName evidence="1">Uncharacterized protein</fullName>
    </submittedName>
</protein>
<dbReference type="AlphaFoldDB" id="A0A3A1Y6C6"/>
<gene>
    <name evidence="1" type="ORF">CJP74_02750</name>
</gene>
<dbReference type="OrthoDB" id="5677091at2"/>